<dbReference type="RefSeq" id="WP_198110510.1">
    <property type="nucleotide sequence ID" value="NZ_JAEDAK010000004.1"/>
</dbReference>
<sequence length="322" mass="34775">MRRGWHGCTGCFSKSLSNRLKFLLELFWIGLELPRAGGGGLLHGMKLHQIWPLFFRPSTALLVALSLCLASCGGGASRPDAGSAEETTQQRPPSFDYSVLMMGNSHTSVAELPRHLSQLLQVGLPEVTVTVVVAPDWMFLDEHLSNPRTMALLSGRAWRAVVLQAQKYSSSGQFSYSTQEAQQLVKTVRSQNALPVLFPEWPRLGITETERIYALHVSIAQAQPACVAPVGQAWDLALQRHPSLRLHSPDGNHANGQGAFLTALTLYAAITGRSPRALPDMNNGMSSELQAQLRAAAADTLDKLSARRHCPDAPVPGTAGGG</sequence>
<evidence type="ECO:0000313" key="1">
    <source>
        <dbReference type="EMBL" id="MBH9576904.1"/>
    </source>
</evidence>
<dbReference type="Gene3D" id="3.40.50.1110">
    <property type="entry name" value="SGNH hydrolase"/>
    <property type="match status" value="1"/>
</dbReference>
<protein>
    <recommendedName>
        <fullName evidence="3">SGNH/GDSL hydrolase family protein</fullName>
    </recommendedName>
</protein>
<dbReference type="InterPro" id="IPR036514">
    <property type="entry name" value="SGNH_hydro_sf"/>
</dbReference>
<evidence type="ECO:0008006" key="3">
    <source>
        <dbReference type="Google" id="ProtNLM"/>
    </source>
</evidence>
<evidence type="ECO:0000313" key="2">
    <source>
        <dbReference type="Proteomes" id="UP000613266"/>
    </source>
</evidence>
<reference evidence="1" key="1">
    <citation type="submission" date="2020-12" db="EMBL/GenBank/DDBJ databases">
        <title>The genome sequence of Inhella sp. 1Y17.</title>
        <authorList>
            <person name="Liu Y."/>
        </authorList>
    </citation>
    <scope>NUCLEOTIDE SEQUENCE</scope>
    <source>
        <strain evidence="1">1Y17</strain>
    </source>
</reference>
<keyword evidence="2" id="KW-1185">Reference proteome</keyword>
<gene>
    <name evidence="1" type="ORF">I7X39_08300</name>
</gene>
<dbReference type="EMBL" id="JAEDAK010000004">
    <property type="protein sequence ID" value="MBH9576904.1"/>
    <property type="molecule type" value="Genomic_DNA"/>
</dbReference>
<organism evidence="1 2">
    <name type="scientific">Inhella proteolytica</name>
    <dbReference type="NCBI Taxonomy" id="2795029"/>
    <lineage>
        <taxon>Bacteria</taxon>
        <taxon>Pseudomonadati</taxon>
        <taxon>Pseudomonadota</taxon>
        <taxon>Betaproteobacteria</taxon>
        <taxon>Burkholderiales</taxon>
        <taxon>Sphaerotilaceae</taxon>
        <taxon>Inhella</taxon>
    </lineage>
</organism>
<dbReference type="AlphaFoldDB" id="A0A931NHB5"/>
<dbReference type="Proteomes" id="UP000613266">
    <property type="component" value="Unassembled WGS sequence"/>
</dbReference>
<dbReference type="GO" id="GO:0016788">
    <property type="term" value="F:hydrolase activity, acting on ester bonds"/>
    <property type="evidence" value="ECO:0007669"/>
    <property type="project" value="UniProtKB-ARBA"/>
</dbReference>
<accession>A0A931NHB5</accession>
<name>A0A931NHB5_9BURK</name>
<comment type="caution">
    <text evidence="1">The sequence shown here is derived from an EMBL/GenBank/DDBJ whole genome shotgun (WGS) entry which is preliminary data.</text>
</comment>
<proteinExistence type="predicted"/>